<proteinExistence type="predicted"/>
<reference evidence="2" key="1">
    <citation type="submission" date="2020-05" db="EMBL/GenBank/DDBJ databases">
        <authorList>
            <person name="Chiriac C."/>
            <person name="Salcher M."/>
            <person name="Ghai R."/>
            <person name="Kavagutti S V."/>
        </authorList>
    </citation>
    <scope>NUCLEOTIDE SEQUENCE</scope>
</reference>
<gene>
    <name evidence="2" type="ORF">UFOVP978_71</name>
</gene>
<organism evidence="2">
    <name type="scientific">uncultured Caudovirales phage</name>
    <dbReference type="NCBI Taxonomy" id="2100421"/>
    <lineage>
        <taxon>Viruses</taxon>
        <taxon>Duplodnaviria</taxon>
        <taxon>Heunggongvirae</taxon>
        <taxon>Uroviricota</taxon>
        <taxon>Caudoviricetes</taxon>
        <taxon>Peduoviridae</taxon>
        <taxon>Maltschvirus</taxon>
        <taxon>Maltschvirus maltsch</taxon>
    </lineage>
</organism>
<evidence type="ECO:0000256" key="1">
    <source>
        <dbReference type="SAM" id="MobiDB-lite"/>
    </source>
</evidence>
<dbReference type="EMBL" id="LR796937">
    <property type="protein sequence ID" value="CAB4176855.1"/>
    <property type="molecule type" value="Genomic_DNA"/>
</dbReference>
<accession>A0A6J5Q6B5</accession>
<protein>
    <submittedName>
        <fullName evidence="2">Uncharacterized protein</fullName>
    </submittedName>
</protein>
<evidence type="ECO:0000313" key="2">
    <source>
        <dbReference type="EMBL" id="CAB4176855.1"/>
    </source>
</evidence>
<feature type="region of interest" description="Disordered" evidence="1">
    <location>
        <begin position="1"/>
        <end position="25"/>
    </location>
</feature>
<name>A0A6J5Q6B5_9CAUD</name>
<sequence length="87" mass="9347">MAKKDNPPVPEEEPNTTPPGEEKAIPDIRIVTVMLDVDAMEESGEVEVDLAGVGHYEAIGMLVSGVLQLLMDPFSNIPLGDVEDSED</sequence>